<dbReference type="PROSITE" id="PS50885">
    <property type="entry name" value="HAMP"/>
    <property type="match status" value="1"/>
</dbReference>
<dbReference type="EMBL" id="BMMM01000021">
    <property type="protein sequence ID" value="GGN88486.1"/>
    <property type="molecule type" value="Genomic_DNA"/>
</dbReference>
<dbReference type="RefSeq" id="WP_189191226.1">
    <property type="nucleotide sequence ID" value="NZ_BMMM01000021.1"/>
</dbReference>
<reference evidence="15 16" key="1">
    <citation type="journal article" date="2014" name="Int. J. Syst. Evol. Microbiol.">
        <title>Complete genome sequence of Corynebacterium casei LMG S-19264T (=DSM 44701T), isolated from a smear-ripened cheese.</title>
        <authorList>
            <consortium name="US DOE Joint Genome Institute (JGI-PGF)"/>
            <person name="Walter F."/>
            <person name="Albersmeier A."/>
            <person name="Kalinowski J."/>
            <person name="Ruckert C."/>
        </authorList>
    </citation>
    <scope>NUCLEOTIDE SEQUENCE [LARGE SCALE GENOMIC DNA]</scope>
    <source>
        <strain evidence="15 16">CGMCC 4.7111</strain>
    </source>
</reference>
<dbReference type="GO" id="GO:0005886">
    <property type="term" value="C:plasma membrane"/>
    <property type="evidence" value="ECO:0007669"/>
    <property type="project" value="UniProtKB-SubCell"/>
</dbReference>
<dbReference type="SUPFAM" id="SSF55874">
    <property type="entry name" value="ATPase domain of HSP90 chaperone/DNA topoisomerase II/histidine kinase"/>
    <property type="match status" value="1"/>
</dbReference>
<dbReference type="Gene3D" id="1.10.287.130">
    <property type="match status" value="1"/>
</dbReference>
<sequence length="474" mass="51210">MTAPDDEIGMPLEGATEPVRRPRGPRRWHRLPIVLRLVLAVAVTMSLVLGAAAALVYGRVQHALDEQLNADLATYYHDLRNDLLTGRKLGGPDGSAYQVLDTHGRVIEASNLVRTDHLLAAADVTSLIHGSTVHRDIGGLLPLDPHTLRIKAQQVRLPDHRTVIAVAALRRGHRDEALRELLAQLAIATGLTLIAASYVGYRTAHAALDPVERYRRRAASLADDTSGIRLPVPDDRDDELTRLGHTLNQMLERLDAAAERERRFLADASHELRTPLSLLRAELDVALHRPRTAIELTETLRAVDTEVQRLIDLTNALLDLEQLGGTEHLSRAPVDLAELVDAVVSSHRAVAGRGHRTIHVDVAPGTVHVDAGWIRPALSNLVDNALRHGLGDIRITAVAQDGSLRLNVTDEGSGFPADFLPKAFERFARAEASRTSPGSGLGLAFVAAVAASHGGTAHAENTDRGASVTLDIPC</sequence>
<dbReference type="InterPro" id="IPR036890">
    <property type="entry name" value="HATPase_C_sf"/>
</dbReference>
<keyword evidence="8 12" id="KW-1133">Transmembrane helix</keyword>
<evidence type="ECO:0000256" key="11">
    <source>
        <dbReference type="SAM" id="MobiDB-lite"/>
    </source>
</evidence>
<evidence type="ECO:0000256" key="9">
    <source>
        <dbReference type="ARBA" id="ARBA00023012"/>
    </source>
</evidence>
<name>A0A917YE00_9ACTN</name>
<evidence type="ECO:0000313" key="15">
    <source>
        <dbReference type="EMBL" id="GGN88486.1"/>
    </source>
</evidence>
<gene>
    <name evidence="15" type="ORF">GCM10011579_082270</name>
</gene>
<dbReference type="InterPro" id="IPR036097">
    <property type="entry name" value="HisK_dim/P_sf"/>
</dbReference>
<dbReference type="PROSITE" id="PS50109">
    <property type="entry name" value="HIS_KIN"/>
    <property type="match status" value="1"/>
</dbReference>
<dbReference type="InterPro" id="IPR005467">
    <property type="entry name" value="His_kinase_dom"/>
</dbReference>
<evidence type="ECO:0000259" key="14">
    <source>
        <dbReference type="PROSITE" id="PS50885"/>
    </source>
</evidence>
<evidence type="ECO:0000256" key="7">
    <source>
        <dbReference type="ARBA" id="ARBA00022777"/>
    </source>
</evidence>
<dbReference type="PANTHER" id="PTHR45436">
    <property type="entry name" value="SENSOR HISTIDINE KINASE YKOH"/>
    <property type="match status" value="1"/>
</dbReference>
<dbReference type="Pfam" id="PF02518">
    <property type="entry name" value="HATPase_c"/>
    <property type="match status" value="1"/>
</dbReference>
<evidence type="ECO:0000256" key="2">
    <source>
        <dbReference type="ARBA" id="ARBA00004236"/>
    </source>
</evidence>
<dbReference type="SMART" id="SM00387">
    <property type="entry name" value="HATPase_c"/>
    <property type="match status" value="1"/>
</dbReference>
<keyword evidence="10 12" id="KW-0472">Membrane</keyword>
<keyword evidence="4" id="KW-0597">Phosphoprotein</keyword>
<dbReference type="Gene3D" id="6.10.340.10">
    <property type="match status" value="1"/>
</dbReference>
<keyword evidence="5" id="KW-0808">Transferase</keyword>
<evidence type="ECO:0000256" key="10">
    <source>
        <dbReference type="ARBA" id="ARBA00023136"/>
    </source>
</evidence>
<keyword evidence="9" id="KW-0902">Two-component regulatory system</keyword>
<dbReference type="EC" id="2.7.13.3" evidence="3"/>
<dbReference type="PRINTS" id="PR00344">
    <property type="entry name" value="BCTRLSENSOR"/>
</dbReference>
<comment type="caution">
    <text evidence="15">The sequence shown here is derived from an EMBL/GenBank/DDBJ whole genome shotgun (WGS) entry which is preliminary data.</text>
</comment>
<dbReference type="Gene3D" id="3.30.565.10">
    <property type="entry name" value="Histidine kinase-like ATPase, C-terminal domain"/>
    <property type="match status" value="1"/>
</dbReference>
<evidence type="ECO:0000256" key="8">
    <source>
        <dbReference type="ARBA" id="ARBA00022989"/>
    </source>
</evidence>
<feature type="transmembrane region" description="Helical" evidence="12">
    <location>
        <begin position="33"/>
        <end position="57"/>
    </location>
</feature>
<dbReference type="CDD" id="cd00075">
    <property type="entry name" value="HATPase"/>
    <property type="match status" value="1"/>
</dbReference>
<dbReference type="InterPro" id="IPR003594">
    <property type="entry name" value="HATPase_dom"/>
</dbReference>
<dbReference type="GO" id="GO:0000155">
    <property type="term" value="F:phosphorelay sensor kinase activity"/>
    <property type="evidence" value="ECO:0007669"/>
    <property type="project" value="InterPro"/>
</dbReference>
<comment type="catalytic activity">
    <reaction evidence="1">
        <text>ATP + protein L-histidine = ADP + protein N-phospho-L-histidine.</text>
        <dbReference type="EC" id="2.7.13.3"/>
    </reaction>
</comment>
<evidence type="ECO:0000256" key="5">
    <source>
        <dbReference type="ARBA" id="ARBA00022679"/>
    </source>
</evidence>
<proteinExistence type="predicted"/>
<evidence type="ECO:0000256" key="6">
    <source>
        <dbReference type="ARBA" id="ARBA00022692"/>
    </source>
</evidence>
<keyword evidence="16" id="KW-1185">Reference proteome</keyword>
<dbReference type="SMART" id="SM00388">
    <property type="entry name" value="HisKA"/>
    <property type="match status" value="1"/>
</dbReference>
<evidence type="ECO:0000256" key="12">
    <source>
        <dbReference type="SAM" id="Phobius"/>
    </source>
</evidence>
<feature type="region of interest" description="Disordered" evidence="11">
    <location>
        <begin position="1"/>
        <end position="23"/>
    </location>
</feature>
<accession>A0A917YE00</accession>
<evidence type="ECO:0000313" key="16">
    <source>
        <dbReference type="Proteomes" id="UP000600365"/>
    </source>
</evidence>
<dbReference type="Pfam" id="PF00672">
    <property type="entry name" value="HAMP"/>
    <property type="match status" value="1"/>
</dbReference>
<dbReference type="Proteomes" id="UP000600365">
    <property type="component" value="Unassembled WGS sequence"/>
</dbReference>
<feature type="domain" description="HAMP" evidence="14">
    <location>
        <begin position="205"/>
        <end position="259"/>
    </location>
</feature>
<dbReference type="PANTHER" id="PTHR45436:SF5">
    <property type="entry name" value="SENSOR HISTIDINE KINASE TRCS"/>
    <property type="match status" value="1"/>
</dbReference>
<evidence type="ECO:0000256" key="4">
    <source>
        <dbReference type="ARBA" id="ARBA00022553"/>
    </source>
</evidence>
<dbReference type="InterPro" id="IPR050428">
    <property type="entry name" value="TCS_sensor_his_kinase"/>
</dbReference>
<dbReference type="SUPFAM" id="SSF47384">
    <property type="entry name" value="Homodimeric domain of signal transducing histidine kinase"/>
    <property type="match status" value="1"/>
</dbReference>
<dbReference type="InterPro" id="IPR003661">
    <property type="entry name" value="HisK_dim/P_dom"/>
</dbReference>
<feature type="domain" description="Histidine kinase" evidence="13">
    <location>
        <begin position="267"/>
        <end position="474"/>
    </location>
</feature>
<dbReference type="CDD" id="cd00082">
    <property type="entry name" value="HisKA"/>
    <property type="match status" value="1"/>
</dbReference>
<protein>
    <recommendedName>
        <fullName evidence="3">histidine kinase</fullName>
        <ecNumber evidence="3">2.7.13.3</ecNumber>
    </recommendedName>
</protein>
<keyword evidence="7" id="KW-0418">Kinase</keyword>
<evidence type="ECO:0000259" key="13">
    <source>
        <dbReference type="PROSITE" id="PS50109"/>
    </source>
</evidence>
<organism evidence="15 16">
    <name type="scientific">Streptomyces albiflavescens</name>
    <dbReference type="NCBI Taxonomy" id="1623582"/>
    <lineage>
        <taxon>Bacteria</taxon>
        <taxon>Bacillati</taxon>
        <taxon>Actinomycetota</taxon>
        <taxon>Actinomycetes</taxon>
        <taxon>Kitasatosporales</taxon>
        <taxon>Streptomycetaceae</taxon>
        <taxon>Streptomyces</taxon>
    </lineage>
</organism>
<comment type="subcellular location">
    <subcellularLocation>
        <location evidence="2">Cell membrane</location>
    </subcellularLocation>
</comment>
<dbReference type="InterPro" id="IPR003660">
    <property type="entry name" value="HAMP_dom"/>
</dbReference>
<evidence type="ECO:0000256" key="3">
    <source>
        <dbReference type="ARBA" id="ARBA00012438"/>
    </source>
</evidence>
<dbReference type="InterPro" id="IPR004358">
    <property type="entry name" value="Sig_transdc_His_kin-like_C"/>
</dbReference>
<dbReference type="AlphaFoldDB" id="A0A917YE00"/>
<dbReference type="CDD" id="cd06225">
    <property type="entry name" value="HAMP"/>
    <property type="match status" value="1"/>
</dbReference>
<dbReference type="Pfam" id="PF00512">
    <property type="entry name" value="HisKA"/>
    <property type="match status" value="1"/>
</dbReference>
<keyword evidence="6 12" id="KW-0812">Transmembrane</keyword>
<dbReference type="SMART" id="SM00304">
    <property type="entry name" value="HAMP"/>
    <property type="match status" value="1"/>
</dbReference>
<evidence type="ECO:0000256" key="1">
    <source>
        <dbReference type="ARBA" id="ARBA00000085"/>
    </source>
</evidence>